<feature type="active site" evidence="9">
    <location>
        <position position="80"/>
    </location>
</feature>
<reference evidence="10" key="1">
    <citation type="journal article" date="2024" name="Syst. Appl. Microbiol.">
        <title>First single-strain enrichments of Electrothrix cable bacteria, description of E. aestuarii sp. nov. and E. rattekaaiensis sp. nov., and proposal of a cable bacteria taxonomy following the rules of the SeqCode.</title>
        <authorList>
            <person name="Plum-Jensen L.E."/>
            <person name="Schramm A."/>
            <person name="Marshall I.P.G."/>
        </authorList>
    </citation>
    <scope>NUCLEOTIDE SEQUENCE</scope>
    <source>
        <strain evidence="10">Rat1</strain>
    </source>
</reference>
<comment type="similarity">
    <text evidence="2 8">Belongs to the diaminopimelate epimerase family.</text>
</comment>
<evidence type="ECO:0000256" key="6">
    <source>
        <dbReference type="ARBA" id="ARBA00023235"/>
    </source>
</evidence>
<dbReference type="Pfam" id="PF01678">
    <property type="entry name" value="DAP_epimerase"/>
    <property type="match status" value="2"/>
</dbReference>
<evidence type="ECO:0000256" key="1">
    <source>
        <dbReference type="ARBA" id="ARBA00005196"/>
    </source>
</evidence>
<dbReference type="GO" id="GO:0008837">
    <property type="term" value="F:diaminopimelate epimerase activity"/>
    <property type="evidence" value="ECO:0007669"/>
    <property type="project" value="UniProtKB-UniRule"/>
</dbReference>
<dbReference type="SUPFAM" id="SSF54506">
    <property type="entry name" value="Diaminopimelate epimerase-like"/>
    <property type="match status" value="2"/>
</dbReference>
<feature type="binding site" evidence="8">
    <location>
        <begin position="202"/>
        <end position="203"/>
    </location>
    <ligand>
        <name>substrate</name>
    </ligand>
</feature>
<feature type="active site" description="Proton acceptor" evidence="8">
    <location>
        <position position="212"/>
    </location>
</feature>
<feature type="site" description="Could be important to modulate the pK values of the two catalytic cysteine residues" evidence="8">
    <location>
        <position position="153"/>
    </location>
</feature>
<dbReference type="InterPro" id="IPR018510">
    <property type="entry name" value="DAP_epimerase_AS"/>
</dbReference>
<keyword evidence="5 8" id="KW-0457">Lysine biosynthesis</keyword>
<dbReference type="PANTHER" id="PTHR31689:SF0">
    <property type="entry name" value="DIAMINOPIMELATE EPIMERASE"/>
    <property type="match status" value="1"/>
</dbReference>
<comment type="caution">
    <text evidence="8">Lacks conserved residue(s) required for the propagation of feature annotation.</text>
</comment>
<dbReference type="PROSITE" id="PS01326">
    <property type="entry name" value="DAP_EPIMERASE"/>
    <property type="match status" value="1"/>
</dbReference>
<protein>
    <recommendedName>
        <fullName evidence="3 8">Diaminopimelate epimerase</fullName>
        <shortName evidence="8">DAP epimerase</shortName>
        <ecNumber evidence="3 8">5.1.1.7</ecNumber>
    </recommendedName>
    <alternativeName>
        <fullName evidence="8">PLP-independent amino acid racemase</fullName>
    </alternativeName>
</protein>
<organism evidence="10">
    <name type="scientific">Candidatus Electrothrix aestuarii</name>
    <dbReference type="NCBI Taxonomy" id="3062594"/>
    <lineage>
        <taxon>Bacteria</taxon>
        <taxon>Pseudomonadati</taxon>
        <taxon>Thermodesulfobacteriota</taxon>
        <taxon>Desulfobulbia</taxon>
        <taxon>Desulfobulbales</taxon>
        <taxon>Desulfobulbaceae</taxon>
        <taxon>Candidatus Electrothrix</taxon>
    </lineage>
</organism>
<evidence type="ECO:0000256" key="3">
    <source>
        <dbReference type="ARBA" id="ARBA00013080"/>
    </source>
</evidence>
<dbReference type="EC" id="5.1.1.7" evidence="3 8"/>
<feature type="binding site" evidence="8">
    <location>
        <position position="71"/>
    </location>
    <ligand>
        <name>substrate</name>
    </ligand>
</feature>
<comment type="pathway">
    <text evidence="1 8">Amino-acid biosynthesis; L-lysine biosynthesis via DAP pathway; DL-2,6-diaminopimelate from LL-2,6-diaminopimelate: step 1/1.</text>
</comment>
<dbReference type="NCBIfam" id="TIGR00652">
    <property type="entry name" value="DapF"/>
    <property type="match status" value="1"/>
</dbReference>
<sequence>MQTPDFPVPFVKMSGTGNDFIIIDHRKPVLAPEAMADFAAKVCRRKFSAGADGLILIEDSSEADFQWQFFNADGSVAEMCGNGARCAARFAFLQGIAPAEMRFATLAGIIEASVSEKDVAVKMTDPVDLKMDQRITVDGKEYTVHSIDTGVPHAVVFVDDIEQTDVRTLGSFIRHHQAFMPAGTNVNFAQRQGDAIKVRTYERGVEDETLACGTGAAASAIIAALLGQAASPVNIITSGGDRLTILFDIKEGMEKGTDGTVGAVQNVFLKGPAYTIYSGTFDAEALL</sequence>
<keyword evidence="6 8" id="KW-0413">Isomerase</keyword>
<dbReference type="GO" id="GO:0009089">
    <property type="term" value="P:lysine biosynthetic process via diaminopimelate"/>
    <property type="evidence" value="ECO:0007669"/>
    <property type="project" value="UniProtKB-UniRule"/>
</dbReference>
<dbReference type="Gene3D" id="3.10.310.10">
    <property type="entry name" value="Diaminopimelate Epimerase, Chain A, domain 1"/>
    <property type="match status" value="2"/>
</dbReference>
<accession>A0AAU8M0F5</accession>
<dbReference type="GO" id="GO:0005829">
    <property type="term" value="C:cytosol"/>
    <property type="evidence" value="ECO:0007669"/>
    <property type="project" value="TreeGrafter"/>
</dbReference>
<feature type="binding site" evidence="8">
    <location>
        <position position="18"/>
    </location>
    <ligand>
        <name>substrate</name>
    </ligand>
</feature>
<dbReference type="EMBL" id="CP159373">
    <property type="protein sequence ID" value="XCN74537.1"/>
    <property type="molecule type" value="Genomic_DNA"/>
</dbReference>
<dbReference type="PANTHER" id="PTHR31689">
    <property type="entry name" value="DIAMINOPIMELATE EPIMERASE, CHLOROPLASTIC"/>
    <property type="match status" value="1"/>
</dbReference>
<keyword evidence="4 8" id="KW-0028">Amino-acid biosynthesis</keyword>
<gene>
    <name evidence="8 10" type="primary">dapF</name>
    <name evidence="10" type="ORF">Q3M24_07270</name>
</gene>
<feature type="site" description="Could be important to modulate the pK values of the two catalytic cysteine residues" evidence="8">
    <location>
        <position position="202"/>
    </location>
</feature>
<reference evidence="10" key="2">
    <citation type="submission" date="2024-06" db="EMBL/GenBank/DDBJ databases">
        <authorList>
            <person name="Plum-Jensen L.E."/>
            <person name="Schramm A."/>
            <person name="Marshall I.P.G."/>
        </authorList>
    </citation>
    <scope>NUCLEOTIDE SEQUENCE</scope>
    <source>
        <strain evidence="10">Rat1</strain>
    </source>
</reference>
<evidence type="ECO:0000256" key="7">
    <source>
        <dbReference type="ARBA" id="ARBA00051712"/>
    </source>
</evidence>
<dbReference type="AlphaFoldDB" id="A0AAU8M0F5"/>
<feature type="binding site" evidence="8">
    <location>
        <begin position="213"/>
        <end position="214"/>
    </location>
    <ligand>
        <name>substrate</name>
    </ligand>
</feature>
<keyword evidence="8" id="KW-0963">Cytoplasm</keyword>
<evidence type="ECO:0000256" key="9">
    <source>
        <dbReference type="PROSITE-ProRule" id="PRU10125"/>
    </source>
</evidence>
<dbReference type="KEGG" id="eaj:Q3M24_07270"/>
<name>A0AAU8M0F5_9BACT</name>
<feature type="active site" description="Proton donor" evidence="8">
    <location>
        <position position="80"/>
    </location>
</feature>
<proteinExistence type="inferred from homology"/>
<comment type="subunit">
    <text evidence="8">Homodimer.</text>
</comment>
<feature type="binding site" evidence="8">
    <location>
        <begin position="81"/>
        <end position="82"/>
    </location>
    <ligand>
        <name>substrate</name>
    </ligand>
</feature>
<dbReference type="HAMAP" id="MF_00197">
    <property type="entry name" value="DAP_epimerase"/>
    <property type="match status" value="1"/>
</dbReference>
<evidence type="ECO:0000256" key="8">
    <source>
        <dbReference type="HAMAP-Rule" id="MF_00197"/>
    </source>
</evidence>
<evidence type="ECO:0000256" key="4">
    <source>
        <dbReference type="ARBA" id="ARBA00022605"/>
    </source>
</evidence>
<evidence type="ECO:0000256" key="2">
    <source>
        <dbReference type="ARBA" id="ARBA00010219"/>
    </source>
</evidence>
<evidence type="ECO:0000256" key="5">
    <source>
        <dbReference type="ARBA" id="ARBA00023154"/>
    </source>
</evidence>
<evidence type="ECO:0000313" key="10">
    <source>
        <dbReference type="EMBL" id="XCN74537.1"/>
    </source>
</evidence>
<comment type="catalytic activity">
    <reaction evidence="7 8">
        <text>(2S,6S)-2,6-diaminopimelate = meso-2,6-diaminopimelate</text>
        <dbReference type="Rhea" id="RHEA:15393"/>
        <dbReference type="ChEBI" id="CHEBI:57609"/>
        <dbReference type="ChEBI" id="CHEBI:57791"/>
        <dbReference type="EC" id="5.1.1.7"/>
    </reaction>
</comment>
<comment type="function">
    <text evidence="8">Catalyzes the stereoinversion of LL-2,6-diaminopimelate (L,L-DAP) to meso-diaminopimelate (meso-DAP), a precursor of L-lysine and an essential component of the bacterial peptidoglycan.</text>
</comment>
<comment type="subcellular location">
    <subcellularLocation>
        <location evidence="8">Cytoplasm</location>
    </subcellularLocation>
</comment>
<dbReference type="InterPro" id="IPR001653">
    <property type="entry name" value="DAP_epimerase_DapF"/>
</dbReference>
<feature type="binding site" evidence="8">
    <location>
        <position position="185"/>
    </location>
    <ligand>
        <name>substrate</name>
    </ligand>
</feature>